<feature type="region of interest" description="Disordered" evidence="1">
    <location>
        <begin position="155"/>
        <end position="175"/>
    </location>
</feature>
<dbReference type="AlphaFoldDB" id="A0A0D2I5I5"/>
<dbReference type="Proteomes" id="UP000053617">
    <property type="component" value="Unassembled WGS sequence"/>
</dbReference>
<keyword evidence="3" id="KW-1185">Reference proteome</keyword>
<protein>
    <submittedName>
        <fullName evidence="2">Uncharacterized protein</fullName>
    </submittedName>
</protein>
<sequence length="341" mass="37948">MATTCESSDMPRTYALISRSSPSVAESKETTPDQISPEMSPLQGLERTHIHQYKSFRGLRGCVKSLSTALMAGRTNQQFLVFRDVKKDDLAEIDAKRESIGRHARMSCYTYDNLLIIKLMPSVEHEMVHRNLGENIKFELIQMGIKRNHFPAVGAGRYSRPHSSKEGDTAYKPATRDQKTDFPTIVLESGLSESLNHLRHDARWWLSDPTSHAEIVLLISIRQQEKMLLVEKWCLAPASASRPTTRAQAASTGSVPTKVQELMVIQNPTPHLGSTAQASTFGQPTVTIQPGTTSAYDVAGAPLVLEFQKLLLRTPIPPERDIFFSPADLAEWADGVWESAH</sequence>
<dbReference type="RefSeq" id="XP_013268170.1">
    <property type="nucleotide sequence ID" value="XM_013412716.1"/>
</dbReference>
<feature type="region of interest" description="Disordered" evidence="1">
    <location>
        <begin position="18"/>
        <end position="42"/>
    </location>
</feature>
<organism evidence="2 3">
    <name type="scientific">Rhinocladiella mackenziei CBS 650.93</name>
    <dbReference type="NCBI Taxonomy" id="1442369"/>
    <lineage>
        <taxon>Eukaryota</taxon>
        <taxon>Fungi</taxon>
        <taxon>Dikarya</taxon>
        <taxon>Ascomycota</taxon>
        <taxon>Pezizomycotina</taxon>
        <taxon>Eurotiomycetes</taxon>
        <taxon>Chaetothyriomycetidae</taxon>
        <taxon>Chaetothyriales</taxon>
        <taxon>Herpotrichiellaceae</taxon>
        <taxon>Rhinocladiella</taxon>
    </lineage>
</organism>
<dbReference type="GeneID" id="25298171"/>
<reference evidence="2 3" key="1">
    <citation type="submission" date="2015-01" db="EMBL/GenBank/DDBJ databases">
        <title>The Genome Sequence of Rhinocladiella mackenzie CBS 650.93.</title>
        <authorList>
            <consortium name="The Broad Institute Genomics Platform"/>
            <person name="Cuomo C."/>
            <person name="de Hoog S."/>
            <person name="Gorbushina A."/>
            <person name="Stielow B."/>
            <person name="Teixiera M."/>
            <person name="Abouelleil A."/>
            <person name="Chapman S.B."/>
            <person name="Priest M."/>
            <person name="Young S.K."/>
            <person name="Wortman J."/>
            <person name="Nusbaum C."/>
            <person name="Birren B."/>
        </authorList>
    </citation>
    <scope>NUCLEOTIDE SEQUENCE [LARGE SCALE GENOMIC DNA]</scope>
    <source>
        <strain evidence="2 3">CBS 650.93</strain>
    </source>
</reference>
<accession>A0A0D2I5I5</accession>
<gene>
    <name evidence="2" type="ORF">Z518_10100</name>
</gene>
<evidence type="ECO:0000256" key="1">
    <source>
        <dbReference type="SAM" id="MobiDB-lite"/>
    </source>
</evidence>
<proteinExistence type="predicted"/>
<name>A0A0D2I5I5_9EURO</name>
<evidence type="ECO:0000313" key="3">
    <source>
        <dbReference type="Proteomes" id="UP000053617"/>
    </source>
</evidence>
<dbReference type="EMBL" id="KN847482">
    <property type="protein sequence ID" value="KIX01034.1"/>
    <property type="molecule type" value="Genomic_DNA"/>
</dbReference>
<dbReference type="VEuPathDB" id="FungiDB:Z518_10100"/>
<evidence type="ECO:0000313" key="2">
    <source>
        <dbReference type="EMBL" id="KIX01034.1"/>
    </source>
</evidence>
<feature type="compositionally biased region" description="Basic and acidic residues" evidence="1">
    <location>
        <begin position="163"/>
        <end position="175"/>
    </location>
</feature>
<dbReference type="HOGENOM" id="CLU_058490_4_1_1"/>
<dbReference type="OrthoDB" id="76567at2759"/>